<comment type="subcellular location">
    <subcellularLocation>
        <location evidence="1">Cell outer membrane</location>
        <topology evidence="1">Multi-pass membrane protein</topology>
    </subcellularLocation>
</comment>
<sequence>QNAGAFTLLGANILPARPFDRKVAFDGKVQTENTSSGLSAEVNVAFKNFDLTSLTAYRHFNEIGDIDADFVDVEAVRRRTLGDSWDTITQEIRLTSTGEHMVDWMVGGYYFTQNKTHSNVTQFGPTLRQFADLATSGLISGLEGILGATRGVAPGTLLQSDTGLDGQFRQDSSSYATFAKLDFHATEQLTVSGGIRYTKENKDASANISSDMYSQFKFVPGVAGPDNDFIDVSFETGLLIDAVTAQQAAAAAPGIQADPTSPLFGAPIPVIIQAITPTVRSQVGPAIIGGLRAFQFFPTQNLQFADKISEDNVSGNITLSYDVSKTLNVYASYNRGFKAGGFNLSNGSRAGSRNFKNEDIDSYEIGLKTRLFDNRVRLAIAGFDQSLKNFQSEIFNGATFDVNNAGNVSIRGVEVDILAKPIDAFTWTFDATYLDHKYDKFDRGPCTVAERRDPSSGSCFTNGYQDFAGRKIAGVSDWTVSTTGTYTHPIGEHFEGFVRGELRYRSGFNPKADLNPLGEQDSSYIVSASAGISNMEQGWDLSVWGRNLTDEHVLQGVFDSVGQPGSLNGYPINPTTYGVTLRISR</sequence>
<dbReference type="SUPFAM" id="SSF56935">
    <property type="entry name" value="Porins"/>
    <property type="match status" value="1"/>
</dbReference>
<keyword evidence="4" id="KW-0410">Iron transport</keyword>
<evidence type="ECO:0000256" key="8">
    <source>
        <dbReference type="ARBA" id="ARBA00023077"/>
    </source>
</evidence>
<evidence type="ECO:0000256" key="3">
    <source>
        <dbReference type="ARBA" id="ARBA00022452"/>
    </source>
</evidence>
<comment type="caution">
    <text evidence="12">The sequence shown here is derived from an EMBL/GenBank/DDBJ whole genome shotgun (WGS) entry which is preliminary data.</text>
</comment>
<evidence type="ECO:0000256" key="4">
    <source>
        <dbReference type="ARBA" id="ARBA00022496"/>
    </source>
</evidence>
<evidence type="ECO:0000256" key="1">
    <source>
        <dbReference type="ARBA" id="ARBA00004571"/>
    </source>
</evidence>
<evidence type="ECO:0000256" key="2">
    <source>
        <dbReference type="ARBA" id="ARBA00022448"/>
    </source>
</evidence>
<dbReference type="InterPro" id="IPR000531">
    <property type="entry name" value="Beta-barrel_TonB"/>
</dbReference>
<dbReference type="GO" id="GO:0006826">
    <property type="term" value="P:iron ion transport"/>
    <property type="evidence" value="ECO:0007669"/>
    <property type="project" value="UniProtKB-KW"/>
</dbReference>
<dbReference type="Pfam" id="PF00593">
    <property type="entry name" value="TonB_dep_Rec_b-barrel"/>
    <property type="match status" value="1"/>
</dbReference>
<reference evidence="12" key="1">
    <citation type="journal article" date="2020" name="mSystems">
        <title>Genome- and Community-Level Interaction Insights into Carbon Utilization and Element Cycling Functions of Hydrothermarchaeota in Hydrothermal Sediment.</title>
        <authorList>
            <person name="Zhou Z."/>
            <person name="Liu Y."/>
            <person name="Xu W."/>
            <person name="Pan J."/>
            <person name="Luo Z.H."/>
            <person name="Li M."/>
        </authorList>
    </citation>
    <scope>NUCLEOTIDE SEQUENCE [LARGE SCALE GENOMIC DNA]</scope>
    <source>
        <strain evidence="12">HyVt-538</strain>
    </source>
</reference>
<dbReference type="EMBL" id="DROP01000235">
    <property type="protein sequence ID" value="HHI88997.1"/>
    <property type="molecule type" value="Genomic_DNA"/>
</dbReference>
<keyword evidence="10" id="KW-0998">Cell outer membrane</keyword>
<keyword evidence="12" id="KW-0675">Receptor</keyword>
<dbReference type="InterPro" id="IPR036942">
    <property type="entry name" value="Beta-barrel_TonB_sf"/>
</dbReference>
<keyword evidence="9" id="KW-0472">Membrane</keyword>
<evidence type="ECO:0000256" key="7">
    <source>
        <dbReference type="ARBA" id="ARBA00023065"/>
    </source>
</evidence>
<keyword evidence="6" id="KW-0408">Iron</keyword>
<dbReference type="PANTHER" id="PTHR32552">
    <property type="entry name" value="FERRICHROME IRON RECEPTOR-RELATED"/>
    <property type="match status" value="1"/>
</dbReference>
<dbReference type="Proteomes" id="UP000885806">
    <property type="component" value="Unassembled WGS sequence"/>
</dbReference>
<keyword evidence="3" id="KW-1134">Transmembrane beta strand</keyword>
<evidence type="ECO:0000313" key="12">
    <source>
        <dbReference type="EMBL" id="HHI88997.1"/>
    </source>
</evidence>
<protein>
    <submittedName>
        <fullName evidence="12">TonB-dependent receptor</fullName>
    </submittedName>
</protein>
<keyword evidence="2" id="KW-0813">Transport</keyword>
<dbReference type="PANTHER" id="PTHR32552:SF81">
    <property type="entry name" value="TONB-DEPENDENT OUTER MEMBRANE RECEPTOR"/>
    <property type="match status" value="1"/>
</dbReference>
<accession>A0A7V5NXB3</accession>
<dbReference type="Gene3D" id="2.40.170.20">
    <property type="entry name" value="TonB-dependent receptor, beta-barrel domain"/>
    <property type="match status" value="2"/>
</dbReference>
<feature type="non-terminal residue" evidence="12">
    <location>
        <position position="1"/>
    </location>
</feature>
<dbReference type="InterPro" id="IPR039426">
    <property type="entry name" value="TonB-dep_rcpt-like"/>
</dbReference>
<evidence type="ECO:0000256" key="5">
    <source>
        <dbReference type="ARBA" id="ARBA00022692"/>
    </source>
</evidence>
<evidence type="ECO:0000259" key="11">
    <source>
        <dbReference type="Pfam" id="PF00593"/>
    </source>
</evidence>
<feature type="domain" description="TonB-dependent receptor-like beta-barrel" evidence="11">
    <location>
        <begin position="288"/>
        <end position="548"/>
    </location>
</feature>
<dbReference type="AlphaFoldDB" id="A0A7V5NXB3"/>
<evidence type="ECO:0000256" key="10">
    <source>
        <dbReference type="ARBA" id="ARBA00023237"/>
    </source>
</evidence>
<dbReference type="GO" id="GO:0009279">
    <property type="term" value="C:cell outer membrane"/>
    <property type="evidence" value="ECO:0007669"/>
    <property type="project" value="UniProtKB-SubCell"/>
</dbReference>
<evidence type="ECO:0000256" key="6">
    <source>
        <dbReference type="ARBA" id="ARBA00023004"/>
    </source>
</evidence>
<keyword evidence="5" id="KW-0812">Transmembrane</keyword>
<name>A0A7V5NXB3_9PROT</name>
<keyword evidence="8" id="KW-0798">TonB box</keyword>
<organism evidence="12">
    <name type="scientific">Hellea balneolensis</name>
    <dbReference type="NCBI Taxonomy" id="287478"/>
    <lineage>
        <taxon>Bacteria</taxon>
        <taxon>Pseudomonadati</taxon>
        <taxon>Pseudomonadota</taxon>
        <taxon>Alphaproteobacteria</taxon>
        <taxon>Maricaulales</taxon>
        <taxon>Robiginitomaculaceae</taxon>
        <taxon>Hellea</taxon>
    </lineage>
</organism>
<proteinExistence type="predicted"/>
<evidence type="ECO:0000256" key="9">
    <source>
        <dbReference type="ARBA" id="ARBA00023136"/>
    </source>
</evidence>
<gene>
    <name evidence="12" type="ORF">ENK01_03500</name>
</gene>
<keyword evidence="7" id="KW-0406">Ion transport</keyword>